<evidence type="ECO:0000256" key="7">
    <source>
        <dbReference type="ARBA" id="ARBA00022884"/>
    </source>
</evidence>
<dbReference type="EMBL" id="JAHLFS010000053">
    <property type="protein sequence ID" value="MBU3851929.1"/>
    <property type="molecule type" value="Genomic_DNA"/>
</dbReference>
<dbReference type="InterPro" id="IPR001900">
    <property type="entry name" value="RNase_II/R"/>
</dbReference>
<dbReference type="CDD" id="cd04471">
    <property type="entry name" value="S1_RNase_R"/>
    <property type="match status" value="1"/>
</dbReference>
<dbReference type="EC" id="3.1.13.1" evidence="8"/>
<evidence type="ECO:0000256" key="1">
    <source>
        <dbReference type="ARBA" id="ARBA00001849"/>
    </source>
</evidence>
<dbReference type="InterPro" id="IPR003029">
    <property type="entry name" value="S1_domain"/>
</dbReference>
<evidence type="ECO:0000256" key="5">
    <source>
        <dbReference type="ARBA" id="ARBA00022801"/>
    </source>
</evidence>
<dbReference type="InterPro" id="IPR022966">
    <property type="entry name" value="RNase_II/R_CS"/>
</dbReference>
<dbReference type="HAMAP" id="MF_01895">
    <property type="entry name" value="RNase_R"/>
    <property type="match status" value="1"/>
</dbReference>
<evidence type="ECO:0000256" key="3">
    <source>
        <dbReference type="ARBA" id="ARBA00022490"/>
    </source>
</evidence>
<comment type="function">
    <text evidence="8">3'-5' exoribonuclease that releases 5'-nucleoside monophosphates and is involved in maturation of structured RNAs.</text>
</comment>
<evidence type="ECO:0000259" key="10">
    <source>
        <dbReference type="PROSITE" id="PS50126"/>
    </source>
</evidence>
<evidence type="ECO:0000256" key="4">
    <source>
        <dbReference type="ARBA" id="ARBA00022722"/>
    </source>
</evidence>
<feature type="compositionally biased region" description="Basic residues" evidence="9">
    <location>
        <begin position="750"/>
        <end position="764"/>
    </location>
</feature>
<reference evidence="11" key="1">
    <citation type="journal article" date="2021" name="PeerJ">
        <title>Extensive microbial diversity within the chicken gut microbiome revealed by metagenomics and culture.</title>
        <authorList>
            <person name="Gilroy R."/>
            <person name="Ravi A."/>
            <person name="Getino M."/>
            <person name="Pursley I."/>
            <person name="Horton D.L."/>
            <person name="Alikhan N.F."/>
            <person name="Baker D."/>
            <person name="Gharbi K."/>
            <person name="Hall N."/>
            <person name="Watson M."/>
            <person name="Adriaenssens E.M."/>
            <person name="Foster-Nyarko E."/>
            <person name="Jarju S."/>
            <person name="Secka A."/>
            <person name="Antonio M."/>
            <person name="Oren A."/>
            <person name="Chaudhuri R.R."/>
            <person name="La Ragione R."/>
            <person name="Hildebrand F."/>
            <person name="Pallen M.J."/>
        </authorList>
    </citation>
    <scope>NUCLEOTIDE SEQUENCE</scope>
    <source>
        <strain evidence="11">F6-6636</strain>
    </source>
</reference>
<dbReference type="GO" id="GO:0006402">
    <property type="term" value="P:mRNA catabolic process"/>
    <property type="evidence" value="ECO:0007669"/>
    <property type="project" value="TreeGrafter"/>
</dbReference>
<dbReference type="PROSITE" id="PS50126">
    <property type="entry name" value="S1"/>
    <property type="match status" value="1"/>
</dbReference>
<dbReference type="Pfam" id="PF00773">
    <property type="entry name" value="RNB"/>
    <property type="match status" value="1"/>
</dbReference>
<dbReference type="Pfam" id="PF17876">
    <property type="entry name" value="CSD2"/>
    <property type="match status" value="1"/>
</dbReference>
<dbReference type="GO" id="GO:0005829">
    <property type="term" value="C:cytosol"/>
    <property type="evidence" value="ECO:0007669"/>
    <property type="project" value="TreeGrafter"/>
</dbReference>
<evidence type="ECO:0000313" key="11">
    <source>
        <dbReference type="EMBL" id="MBU3851929.1"/>
    </source>
</evidence>
<keyword evidence="4 8" id="KW-0540">Nuclease</keyword>
<dbReference type="Pfam" id="PF00575">
    <property type="entry name" value="S1"/>
    <property type="match status" value="1"/>
</dbReference>
<comment type="caution">
    <text evidence="11">The sequence shown here is derived from an EMBL/GenBank/DDBJ whole genome shotgun (WGS) entry which is preliminary data.</text>
</comment>
<dbReference type="InterPro" id="IPR013223">
    <property type="entry name" value="RNase_B_OB_dom"/>
</dbReference>
<feature type="domain" description="S1 motif" evidence="10">
    <location>
        <begin position="638"/>
        <end position="718"/>
    </location>
</feature>
<protein>
    <recommendedName>
        <fullName evidence="8">Ribonuclease R</fullName>
        <shortName evidence="8">RNase R</shortName>
        <ecNumber evidence="8">3.1.13.1</ecNumber>
    </recommendedName>
</protein>
<dbReference type="PANTHER" id="PTHR23355:SF9">
    <property type="entry name" value="DIS3-LIKE EXONUCLEASE 2"/>
    <property type="match status" value="1"/>
</dbReference>
<reference evidence="11" key="2">
    <citation type="submission" date="2021-04" db="EMBL/GenBank/DDBJ databases">
        <authorList>
            <person name="Gilroy R."/>
        </authorList>
    </citation>
    <scope>NUCLEOTIDE SEQUENCE</scope>
    <source>
        <strain evidence="11">F6-6636</strain>
    </source>
</reference>
<sequence length="779" mass="88098">MLDLSQLRAMILSQIVLHEDQPHTVTALKQALDLRNTKDLMPILNEMIENGILSVEDGNFKLAQPANIVEGEFHANDRGFGFVNFDPEKKEKDIFIPPVATNYALDGDTVKTLITRQAKADDDRGAEGVIIAIISHKITRLVGEFVPFTAEKTRRTGKLGVITSHQKKLSKYSLLLDDTGIEPQQGDIVVAEITHYLSAQHPDMLRGIATQILGNKNEPGVDIMTIVEQHDITVDFSEEAMAQAEAIPDEVLPEEKVGRRDLTDQYVVTIDGDDSKDFDDAVNVWKMDNGHFHLGVHIADVSHYVTPGSPLDRDAYERGTSVYLTDRVIPMLPFKLSNGICSLNPHVERLALTCEMEIDQAGNVVAHDIFPSVIRSTERMTYNNVNKILEEHDPELEARYQKLLPMFHAMAELHEILANMRHARGAIDFEEDEAKIICDEEGHPIDIVLRHRGIAERMIESFMLAANETVAEHFYKMHVPFIYRVHETPDEEKLHDFIEFVSSFGVVVKHGKGPVKSKTLQDILTQVAGTPEEALVTTMALRSMKQAHYSDELLGHFGLAAKYYTHFTSPIRRYPDLFGHRMIHSYLEQGTSPEVKQTWQMQLPDVAEQSSTRERVAVDAERDNDDLKKAEFMADKVGQEFDAVVGSTTSFGMFVTLPNTVEGLVHISNMTDDYYDFVESQMALVGEHTKRTFRIGQPVKVKLDRVDVDAHEIDFSLVDPENAPTSDLGKLVDHSKRRRPMPSRNDNNKPRRNNRSGNKRRGKRPFNQIHIQHGQHQKH</sequence>
<evidence type="ECO:0000256" key="6">
    <source>
        <dbReference type="ARBA" id="ARBA00022839"/>
    </source>
</evidence>
<dbReference type="SMART" id="SM00955">
    <property type="entry name" value="RNB"/>
    <property type="match status" value="1"/>
</dbReference>
<proteinExistence type="inferred from homology"/>
<dbReference type="PROSITE" id="PS01175">
    <property type="entry name" value="RIBONUCLEASE_II"/>
    <property type="match status" value="1"/>
</dbReference>
<dbReference type="InterPro" id="IPR004476">
    <property type="entry name" value="RNase_II/RNase_R"/>
</dbReference>
<evidence type="ECO:0000256" key="8">
    <source>
        <dbReference type="HAMAP-Rule" id="MF_01895"/>
    </source>
</evidence>
<dbReference type="SUPFAM" id="SSF50249">
    <property type="entry name" value="Nucleic acid-binding proteins"/>
    <property type="match status" value="3"/>
</dbReference>
<comment type="similarity">
    <text evidence="8">Belongs to the RNR ribonuclease family. RNase R subfamily.</text>
</comment>
<name>A0A948TJL0_9LACO</name>
<dbReference type="AlphaFoldDB" id="A0A948TJL0"/>
<comment type="catalytic activity">
    <reaction evidence="1 8">
        <text>Exonucleolytic cleavage in the 3'- to 5'-direction to yield nucleoside 5'-phosphates.</text>
        <dbReference type="EC" id="3.1.13.1"/>
    </reaction>
</comment>
<dbReference type="InterPro" id="IPR050180">
    <property type="entry name" value="RNR_Ribonuclease"/>
</dbReference>
<evidence type="ECO:0000256" key="2">
    <source>
        <dbReference type="ARBA" id="ARBA00004496"/>
    </source>
</evidence>
<keyword evidence="5 8" id="KW-0378">Hydrolase</keyword>
<dbReference type="InterPro" id="IPR040476">
    <property type="entry name" value="CSD2"/>
</dbReference>
<keyword evidence="3 8" id="KW-0963">Cytoplasm</keyword>
<dbReference type="GO" id="GO:0008859">
    <property type="term" value="F:exoribonuclease II activity"/>
    <property type="evidence" value="ECO:0007669"/>
    <property type="project" value="UniProtKB-UniRule"/>
</dbReference>
<dbReference type="PANTHER" id="PTHR23355">
    <property type="entry name" value="RIBONUCLEASE"/>
    <property type="match status" value="1"/>
</dbReference>
<feature type="region of interest" description="Disordered" evidence="9">
    <location>
        <begin position="724"/>
        <end position="779"/>
    </location>
</feature>
<dbReference type="NCBIfam" id="TIGR00358">
    <property type="entry name" value="3_prime_RNase"/>
    <property type="match status" value="1"/>
</dbReference>
<evidence type="ECO:0000313" key="12">
    <source>
        <dbReference type="Proteomes" id="UP000777303"/>
    </source>
</evidence>
<dbReference type="Pfam" id="PF08206">
    <property type="entry name" value="OB_RNB"/>
    <property type="match status" value="1"/>
</dbReference>
<keyword evidence="7 8" id="KW-0694">RNA-binding</keyword>
<dbReference type="SMART" id="SM00316">
    <property type="entry name" value="S1"/>
    <property type="match status" value="1"/>
</dbReference>
<gene>
    <name evidence="8 11" type="primary">rnr</name>
    <name evidence="11" type="ORF">H9901_04445</name>
</gene>
<comment type="subcellular location">
    <subcellularLocation>
        <location evidence="2 8">Cytoplasm</location>
    </subcellularLocation>
</comment>
<dbReference type="InterPro" id="IPR012340">
    <property type="entry name" value="NA-bd_OB-fold"/>
</dbReference>
<dbReference type="NCBIfam" id="TIGR02063">
    <property type="entry name" value="RNase_R"/>
    <property type="match status" value="1"/>
</dbReference>
<organism evidence="11 12">
    <name type="scientific">Candidatus Paralactobacillus gallistercoris</name>
    <dbReference type="NCBI Taxonomy" id="2838724"/>
    <lineage>
        <taxon>Bacteria</taxon>
        <taxon>Bacillati</taxon>
        <taxon>Bacillota</taxon>
        <taxon>Bacilli</taxon>
        <taxon>Lactobacillales</taxon>
        <taxon>Lactobacillaceae</taxon>
        <taxon>Lactobacillus</taxon>
    </lineage>
</organism>
<dbReference type="Gene3D" id="2.40.50.140">
    <property type="entry name" value="Nucleic acid-binding proteins"/>
    <property type="match status" value="2"/>
</dbReference>
<keyword evidence="6 8" id="KW-0269">Exonuclease</keyword>
<accession>A0A948TJL0</accession>
<dbReference type="GO" id="GO:0003723">
    <property type="term" value="F:RNA binding"/>
    <property type="evidence" value="ECO:0007669"/>
    <property type="project" value="UniProtKB-UniRule"/>
</dbReference>
<evidence type="ECO:0000256" key="9">
    <source>
        <dbReference type="SAM" id="MobiDB-lite"/>
    </source>
</evidence>
<dbReference type="Proteomes" id="UP000777303">
    <property type="component" value="Unassembled WGS sequence"/>
</dbReference>
<dbReference type="InterPro" id="IPR011805">
    <property type="entry name" value="RNase_R"/>
</dbReference>